<reference evidence="1" key="2">
    <citation type="submission" date="2021-04" db="EMBL/GenBank/DDBJ databases">
        <authorList>
            <person name="Gilroy R."/>
        </authorList>
    </citation>
    <scope>NUCLEOTIDE SEQUENCE</scope>
    <source>
        <strain evidence="1">CHK130-7132</strain>
    </source>
</reference>
<reference evidence="1" key="1">
    <citation type="journal article" date="2021" name="PeerJ">
        <title>Extensive microbial diversity within the chicken gut microbiome revealed by metagenomics and culture.</title>
        <authorList>
            <person name="Gilroy R."/>
            <person name="Ravi A."/>
            <person name="Getino M."/>
            <person name="Pursley I."/>
            <person name="Horton D.L."/>
            <person name="Alikhan N.F."/>
            <person name="Baker D."/>
            <person name="Gharbi K."/>
            <person name="Hall N."/>
            <person name="Watson M."/>
            <person name="Adriaenssens E.M."/>
            <person name="Foster-Nyarko E."/>
            <person name="Jarju S."/>
            <person name="Secka A."/>
            <person name="Antonio M."/>
            <person name="Oren A."/>
            <person name="Chaudhuri R.R."/>
            <person name="La Ragione R."/>
            <person name="Hildebrand F."/>
            <person name="Pallen M.J."/>
        </authorList>
    </citation>
    <scope>NUCLEOTIDE SEQUENCE</scope>
    <source>
        <strain evidence="1">CHK130-7132</strain>
    </source>
</reference>
<accession>A0A9D2Q0K7</accession>
<protein>
    <recommendedName>
        <fullName evidence="3">DUF4192 family protein</fullName>
    </recommendedName>
</protein>
<name>A0A9D2Q0K7_9MICO</name>
<dbReference type="AlphaFoldDB" id="A0A9D2Q0K7"/>
<dbReference type="Proteomes" id="UP000823854">
    <property type="component" value="Unassembled WGS sequence"/>
</dbReference>
<evidence type="ECO:0000313" key="1">
    <source>
        <dbReference type="EMBL" id="HJC70713.1"/>
    </source>
</evidence>
<comment type="caution">
    <text evidence="1">The sequence shown here is derived from an EMBL/GenBank/DDBJ whole genome shotgun (WGS) entry which is preliminary data.</text>
</comment>
<sequence>MTTNFTPADPGRRLRAADDPAEMIAEARLSLHETPVDCLLLAGTGGRGRPPVLTRSSLRELLGPRGPGNLRRHLTLLRERGGEAVHALIVVADGHQSVLPSLVHDVLTRAGAQLHDAVADLAPEGPALLTLRGAADGRRWAVVPCDYDSPPAAGPGGPRPSEDDGAEVSVAALRPDGPDLRVLPIGPLREFSATRAAAAAVLDGRAIPRPAPSDPLLGEIGRTLRLPPPDLASAADPGRLLAEAGAALATLRGDAAGAAEGARMTECERIAQLLAALAVDRLHWELLAQLVEHDGAPAIDRETLLQELVRDPTRRPHEDVCAGGRLYVLLEEMRCVAAAALDGAEPGARGTARPAWRALTALLVLLGWWNHRFASAGSLVDELREREPDSTLAPLLTRMTDTPVFPAWWPSS</sequence>
<proteinExistence type="predicted"/>
<evidence type="ECO:0008006" key="3">
    <source>
        <dbReference type="Google" id="ProtNLM"/>
    </source>
</evidence>
<evidence type="ECO:0000313" key="2">
    <source>
        <dbReference type="Proteomes" id="UP000823854"/>
    </source>
</evidence>
<gene>
    <name evidence="1" type="ORF">H9932_13700</name>
</gene>
<organism evidence="1 2">
    <name type="scientific">Candidatus Brachybacterium intestinipullorum</name>
    <dbReference type="NCBI Taxonomy" id="2838512"/>
    <lineage>
        <taxon>Bacteria</taxon>
        <taxon>Bacillati</taxon>
        <taxon>Actinomycetota</taxon>
        <taxon>Actinomycetes</taxon>
        <taxon>Micrococcales</taxon>
        <taxon>Dermabacteraceae</taxon>
        <taxon>Brachybacterium</taxon>
    </lineage>
</organism>
<dbReference type="EMBL" id="DWWC01000289">
    <property type="protein sequence ID" value="HJC70713.1"/>
    <property type="molecule type" value="Genomic_DNA"/>
</dbReference>